<dbReference type="WBParaSite" id="nRc.2.0.1.t09353-RA">
    <property type="protein sequence ID" value="nRc.2.0.1.t09353-RA"/>
    <property type="gene ID" value="nRc.2.0.1.g09353"/>
</dbReference>
<dbReference type="AlphaFoldDB" id="A0A915I5E0"/>
<reference evidence="2" key="1">
    <citation type="submission" date="2022-11" db="UniProtKB">
        <authorList>
            <consortium name="WormBaseParasite"/>
        </authorList>
    </citation>
    <scope>IDENTIFICATION</scope>
</reference>
<name>A0A915I5E0_ROMCU</name>
<evidence type="ECO:0000313" key="1">
    <source>
        <dbReference type="Proteomes" id="UP000887565"/>
    </source>
</evidence>
<sequence length="86" mass="9329">MPTGLFSTKKGQGKLFLAFNSTGSSARSVDDYCSHLLLPYSRGTDTPTPASINIESALMYSYFDASEFYAQAPQSPVTHPIGVLLY</sequence>
<protein>
    <submittedName>
        <fullName evidence="2">Uncharacterized protein</fullName>
    </submittedName>
</protein>
<organism evidence="1 2">
    <name type="scientific">Romanomermis culicivorax</name>
    <name type="common">Nematode worm</name>
    <dbReference type="NCBI Taxonomy" id="13658"/>
    <lineage>
        <taxon>Eukaryota</taxon>
        <taxon>Metazoa</taxon>
        <taxon>Ecdysozoa</taxon>
        <taxon>Nematoda</taxon>
        <taxon>Enoplea</taxon>
        <taxon>Dorylaimia</taxon>
        <taxon>Mermithida</taxon>
        <taxon>Mermithoidea</taxon>
        <taxon>Mermithidae</taxon>
        <taxon>Romanomermis</taxon>
    </lineage>
</organism>
<proteinExistence type="predicted"/>
<accession>A0A915I5E0</accession>
<evidence type="ECO:0000313" key="2">
    <source>
        <dbReference type="WBParaSite" id="nRc.2.0.1.t09353-RA"/>
    </source>
</evidence>
<keyword evidence="1" id="KW-1185">Reference proteome</keyword>
<dbReference type="Proteomes" id="UP000887565">
    <property type="component" value="Unplaced"/>
</dbReference>